<proteinExistence type="predicted"/>
<feature type="compositionally biased region" description="Basic and acidic residues" evidence="1">
    <location>
        <begin position="20"/>
        <end position="33"/>
    </location>
</feature>
<gene>
    <name evidence="2" type="ORF">AFUS01_LOCUS41835</name>
</gene>
<accession>A0A8J2M2B2</accession>
<keyword evidence="3" id="KW-1185">Reference proteome</keyword>
<dbReference type="AlphaFoldDB" id="A0A8J2M2B2"/>
<feature type="region of interest" description="Disordered" evidence="1">
    <location>
        <begin position="1"/>
        <end position="64"/>
    </location>
</feature>
<comment type="caution">
    <text evidence="2">The sequence shown here is derived from an EMBL/GenBank/DDBJ whole genome shotgun (WGS) entry which is preliminary data.</text>
</comment>
<dbReference type="Proteomes" id="UP000708208">
    <property type="component" value="Unassembled WGS sequence"/>
</dbReference>
<evidence type="ECO:0000256" key="1">
    <source>
        <dbReference type="SAM" id="MobiDB-lite"/>
    </source>
</evidence>
<organism evidence="2 3">
    <name type="scientific">Allacma fusca</name>
    <dbReference type="NCBI Taxonomy" id="39272"/>
    <lineage>
        <taxon>Eukaryota</taxon>
        <taxon>Metazoa</taxon>
        <taxon>Ecdysozoa</taxon>
        <taxon>Arthropoda</taxon>
        <taxon>Hexapoda</taxon>
        <taxon>Collembola</taxon>
        <taxon>Symphypleona</taxon>
        <taxon>Sminthuridae</taxon>
        <taxon>Allacma</taxon>
    </lineage>
</organism>
<evidence type="ECO:0000313" key="3">
    <source>
        <dbReference type="Proteomes" id="UP000708208"/>
    </source>
</evidence>
<protein>
    <submittedName>
        <fullName evidence="2">Uncharacterized protein</fullName>
    </submittedName>
</protein>
<evidence type="ECO:0000313" key="2">
    <source>
        <dbReference type="EMBL" id="CAG7832131.1"/>
    </source>
</evidence>
<dbReference type="EMBL" id="CAJVCH010563659">
    <property type="protein sequence ID" value="CAG7832131.1"/>
    <property type="molecule type" value="Genomic_DNA"/>
</dbReference>
<feature type="compositionally biased region" description="Low complexity" evidence="1">
    <location>
        <begin position="54"/>
        <end position="64"/>
    </location>
</feature>
<reference evidence="2" key="1">
    <citation type="submission" date="2021-06" db="EMBL/GenBank/DDBJ databases">
        <authorList>
            <person name="Hodson N. C."/>
            <person name="Mongue J. A."/>
            <person name="Jaron S. K."/>
        </authorList>
    </citation>
    <scope>NUCLEOTIDE SEQUENCE</scope>
</reference>
<sequence>MDSPNSSHTIEVISTPPTRPPKDKDNPYKRDSQYTKPGKLVASTSYDGQNVPHPTTQYAPPTTTPAPDVNIMLLECESYMNWLSSTFPSGENLKFQIDILLRKKVFPREKFEFENLARYDALEYIANLGALCYFYVELNNFREAALIIEKTREVVIPCIRNGFLPSELVDSFDYVWVYVRLHASIKEWETTNTMHFFPEIDLTNVPKSFVNLAPKVKAGILGLKYYFWKLQKVSYDEQIDLLKQAISFDRSYFEWHLCLQLTLRRKRKGVSFSTAFYPNKLSPNHPRCMLANIILLADIAKFLHVKDPRWTVLKYGEFRFHSMLSVKGYIQEQASKIMSLCPKSVEIPSAVAEIFSAALPSIHRNQTLAKDYLEQGLKNFPNSLKLNYLLGIYYLTVECNYLKAEEFFRLSYSLDEKDYPSLISLIQILMRKKQKDGILELIDKALAEPYWDSKQRGGFHFFRGLTLCCDSLSKSKAAADEFIKGYQYYEKALIFHELPNIHRRYGWPQWELDTKLTFEKIRQRVKRAESAGLDPERKIILNKILQEIDMAALSESRTPSTRSRWQR</sequence>
<name>A0A8J2M2B2_9HEXA</name>